<evidence type="ECO:0000256" key="1">
    <source>
        <dbReference type="SAM" id="MobiDB-lite"/>
    </source>
</evidence>
<protein>
    <submittedName>
        <fullName evidence="2">Uncharacterized protein</fullName>
    </submittedName>
</protein>
<organism evidence="2 3">
    <name type="scientific">Liparis tanakae</name>
    <name type="common">Tanaka's snailfish</name>
    <dbReference type="NCBI Taxonomy" id="230148"/>
    <lineage>
        <taxon>Eukaryota</taxon>
        <taxon>Metazoa</taxon>
        <taxon>Chordata</taxon>
        <taxon>Craniata</taxon>
        <taxon>Vertebrata</taxon>
        <taxon>Euteleostomi</taxon>
        <taxon>Actinopterygii</taxon>
        <taxon>Neopterygii</taxon>
        <taxon>Teleostei</taxon>
        <taxon>Neoteleostei</taxon>
        <taxon>Acanthomorphata</taxon>
        <taxon>Eupercaria</taxon>
        <taxon>Perciformes</taxon>
        <taxon>Cottioidei</taxon>
        <taxon>Cottales</taxon>
        <taxon>Liparidae</taxon>
        <taxon>Liparis</taxon>
    </lineage>
</organism>
<keyword evidence="3" id="KW-1185">Reference proteome</keyword>
<evidence type="ECO:0000313" key="2">
    <source>
        <dbReference type="EMBL" id="TNN34061.1"/>
    </source>
</evidence>
<dbReference type="Proteomes" id="UP000314294">
    <property type="component" value="Unassembled WGS sequence"/>
</dbReference>
<feature type="region of interest" description="Disordered" evidence="1">
    <location>
        <begin position="80"/>
        <end position="117"/>
    </location>
</feature>
<reference evidence="2 3" key="1">
    <citation type="submission" date="2019-03" db="EMBL/GenBank/DDBJ databases">
        <title>First draft genome of Liparis tanakae, snailfish: a comprehensive survey of snailfish specific genes.</title>
        <authorList>
            <person name="Kim W."/>
            <person name="Song I."/>
            <person name="Jeong J.-H."/>
            <person name="Kim D."/>
            <person name="Kim S."/>
            <person name="Ryu S."/>
            <person name="Song J.Y."/>
            <person name="Lee S.K."/>
        </authorList>
    </citation>
    <scope>NUCLEOTIDE SEQUENCE [LARGE SCALE GENOMIC DNA]</scope>
    <source>
        <tissue evidence="2">Muscle</tissue>
    </source>
</reference>
<evidence type="ECO:0000313" key="3">
    <source>
        <dbReference type="Proteomes" id="UP000314294"/>
    </source>
</evidence>
<feature type="compositionally biased region" description="Polar residues" evidence="1">
    <location>
        <begin position="106"/>
        <end position="117"/>
    </location>
</feature>
<dbReference type="EMBL" id="SRLO01002051">
    <property type="protein sequence ID" value="TNN34061.1"/>
    <property type="molecule type" value="Genomic_DNA"/>
</dbReference>
<proteinExistence type="predicted"/>
<feature type="region of interest" description="Disordered" evidence="1">
    <location>
        <begin position="17"/>
        <end position="43"/>
    </location>
</feature>
<gene>
    <name evidence="2" type="ORF">EYF80_055779</name>
</gene>
<dbReference type="AlphaFoldDB" id="A0A4Z2EZW3"/>
<comment type="caution">
    <text evidence="2">The sequence shown here is derived from an EMBL/GenBank/DDBJ whole genome shotgun (WGS) entry which is preliminary data.</text>
</comment>
<name>A0A4Z2EZW3_9TELE</name>
<accession>A0A4Z2EZW3</accession>
<sequence>MKRLLLKGEPVLQEAATSSLKGCSGDPLTLPSGDGSGVRSHDAEKGASGLYGVKHLQLLLLMHVGGGASYTMGRVVMTTDNHKREQQPEERTTTRRENNNQKRTRVSSSCSLRSHNTESGKPAQLLLLLLLSCQLKSLVLQRFPSPAEVP</sequence>
<feature type="compositionally biased region" description="Basic and acidic residues" evidence="1">
    <location>
        <begin position="80"/>
        <end position="100"/>
    </location>
</feature>